<keyword evidence="4 11" id="KW-0456">Lyase</keyword>
<accession>A0A3G2S3I6</accession>
<evidence type="ECO:0000256" key="6">
    <source>
        <dbReference type="ARBA" id="ARBA00034138"/>
    </source>
</evidence>
<gene>
    <name evidence="11" type="primary">spe1</name>
    <name evidence="11" type="ORF">DNF11_1594</name>
</gene>
<evidence type="ECO:0000256" key="9">
    <source>
        <dbReference type="PIRSR" id="PIRSR600183-50"/>
    </source>
</evidence>
<name>A0A3G2S3I6_MALR7</name>
<evidence type="ECO:0000313" key="12">
    <source>
        <dbReference type="Proteomes" id="UP000269793"/>
    </source>
</evidence>
<reference evidence="11 12" key="1">
    <citation type="submission" date="2018-10" db="EMBL/GenBank/DDBJ databases">
        <title>Complete genome sequence of Malassezia restricta CBS 7877.</title>
        <authorList>
            <person name="Morand S.C."/>
            <person name="Bertignac M."/>
            <person name="Iltis A."/>
            <person name="Kolder I."/>
            <person name="Pirovano W."/>
            <person name="Jourdain R."/>
            <person name="Clavaud C."/>
        </authorList>
    </citation>
    <scope>NUCLEOTIDE SEQUENCE [LARGE SCALE GENOMIC DNA]</scope>
    <source>
        <strain evidence="11 12">CBS 7877</strain>
    </source>
</reference>
<evidence type="ECO:0000256" key="1">
    <source>
        <dbReference type="ARBA" id="ARBA00001933"/>
    </source>
</evidence>
<keyword evidence="12" id="KW-1185">Reference proteome</keyword>
<comment type="pathway">
    <text evidence="5">Amine and polyamine biosynthesis; putrescine biosynthesis via L-ornithine pathway; putrescine from L-ornithine: step 1/1.</text>
</comment>
<dbReference type="CDD" id="cd00622">
    <property type="entry name" value="PLPDE_III_ODC"/>
    <property type="match status" value="1"/>
</dbReference>
<dbReference type="PANTHER" id="PTHR11482">
    <property type="entry name" value="ARGININE/DIAMINOPIMELATE/ORNITHINE DECARBOXYLASE"/>
    <property type="match status" value="1"/>
</dbReference>
<dbReference type="InterPro" id="IPR002433">
    <property type="entry name" value="Orn_de-COase"/>
</dbReference>
<dbReference type="InterPro" id="IPR029066">
    <property type="entry name" value="PLP-binding_barrel"/>
</dbReference>
<dbReference type="PANTHER" id="PTHR11482:SF6">
    <property type="entry name" value="ORNITHINE DECARBOXYLASE 1-RELATED"/>
    <property type="match status" value="1"/>
</dbReference>
<dbReference type="GO" id="GO:0033387">
    <property type="term" value="P:putrescine biosynthetic process from arginine, via ornithine"/>
    <property type="evidence" value="ECO:0007669"/>
    <property type="project" value="TreeGrafter"/>
</dbReference>
<evidence type="ECO:0000256" key="4">
    <source>
        <dbReference type="ARBA" id="ARBA00023239"/>
    </source>
</evidence>
<comment type="cofactor">
    <cofactor evidence="1 9">
        <name>pyridoxal 5'-phosphate</name>
        <dbReference type="ChEBI" id="CHEBI:597326"/>
    </cofactor>
</comment>
<dbReference type="GO" id="GO:0004586">
    <property type="term" value="F:ornithine decarboxylase activity"/>
    <property type="evidence" value="ECO:0007669"/>
    <property type="project" value="UniProtKB-EC"/>
</dbReference>
<feature type="domain" description="Orn/DAP/Arg decarboxylase 2 N-terminal" evidence="10">
    <location>
        <begin position="73"/>
        <end position="312"/>
    </location>
</feature>
<evidence type="ECO:0000313" key="11">
    <source>
        <dbReference type="EMBL" id="AYO42544.1"/>
    </source>
</evidence>
<dbReference type="STRING" id="425264.A0A3G2S3I6"/>
<dbReference type="InterPro" id="IPR022644">
    <property type="entry name" value="De-COase2_N"/>
</dbReference>
<dbReference type="PRINTS" id="PR01179">
    <property type="entry name" value="ODADCRBXLASE"/>
</dbReference>
<dbReference type="InterPro" id="IPR022653">
    <property type="entry name" value="De-COase2_pyr-phos_BS"/>
</dbReference>
<comment type="similarity">
    <text evidence="2">Belongs to the Orn/Lys/Arg decarboxylase class-II family.</text>
</comment>
<evidence type="ECO:0000256" key="7">
    <source>
        <dbReference type="ARBA" id="ARBA00046672"/>
    </source>
</evidence>
<dbReference type="Gene3D" id="3.20.20.10">
    <property type="entry name" value="Alanine racemase"/>
    <property type="match status" value="1"/>
</dbReference>
<evidence type="ECO:0000256" key="5">
    <source>
        <dbReference type="ARBA" id="ARBA00034115"/>
    </source>
</evidence>
<dbReference type="OrthoDB" id="5034579at2759"/>
<dbReference type="AlphaFoldDB" id="A0A3G2S3I6"/>
<dbReference type="FunFam" id="3.20.20.10:FF:000005">
    <property type="entry name" value="Ornithine decarboxylase"/>
    <property type="match status" value="1"/>
</dbReference>
<dbReference type="SUPFAM" id="SSF50621">
    <property type="entry name" value="Alanine racemase C-terminal domain-like"/>
    <property type="match status" value="1"/>
</dbReference>
<evidence type="ECO:0000259" key="10">
    <source>
        <dbReference type="Pfam" id="PF02784"/>
    </source>
</evidence>
<feature type="active site" description="Proton donor" evidence="9">
    <location>
        <position position="400"/>
    </location>
</feature>
<dbReference type="SUPFAM" id="SSF51419">
    <property type="entry name" value="PLP-binding barrel"/>
    <property type="match status" value="1"/>
</dbReference>
<proteinExistence type="inferred from homology"/>
<organism evidence="11 12">
    <name type="scientific">Malassezia restricta (strain ATCC 96810 / NBRC 103918 / CBS 7877)</name>
    <name type="common">Seborrheic dermatitis infection agent</name>
    <dbReference type="NCBI Taxonomy" id="425264"/>
    <lineage>
        <taxon>Eukaryota</taxon>
        <taxon>Fungi</taxon>
        <taxon>Dikarya</taxon>
        <taxon>Basidiomycota</taxon>
        <taxon>Ustilaginomycotina</taxon>
        <taxon>Malasseziomycetes</taxon>
        <taxon>Malasseziales</taxon>
        <taxon>Malasseziaceae</taxon>
        <taxon>Malassezia</taxon>
    </lineage>
</organism>
<sequence>MFAAPMVHDDVRAFTPPPDNVTELAMSPLAKTTLETLLYRGSTAAQLETVLDQIDVDTCDADGENAFFVADLAMVYRQYMRWVRELPQIIPFYAVKCNPEPLVLHLLAALGLGFDCASNGEIQSIIDMGVSPSRIIYANPCKASSFVRRAASQNISLTTFDNIDELYKIKRFHPKCKLVVRILTDDSKSVCQLGIKFGAPLADVPRLLAKARELELDVVGVSFHVGSGCFDPEAYRDALCRSRKAFDMGREHGYTFDFLDIGGGFEHDNFEAIAKVVRSALLDYFPDHEFAPGGSLVPSGLRIIAEPGRFFVYHAFSLATNIIARRVSESSQDDEDSTRPKAMYYQNDGTYGAFNCILFDHQNVQPKVLSMQRQYVYQAHQHAPGVQQDLWPCSVWGPTCDSMDCILPLTHLPRTLDVGDWLVYENMGAYTLCASSTFNGLARAQVRYTIGCDANEQDGAPLAVLRLLESAGVAHAL</sequence>
<comment type="subunit">
    <text evidence="7">Homodimer. Only the dimer is catalytically active, as the active sites are constructed of residues from both monomers.</text>
</comment>
<comment type="catalytic activity">
    <reaction evidence="8">
        <text>L-ornithine + H(+) = putrescine + CO2</text>
        <dbReference type="Rhea" id="RHEA:22964"/>
        <dbReference type="ChEBI" id="CHEBI:15378"/>
        <dbReference type="ChEBI" id="CHEBI:16526"/>
        <dbReference type="ChEBI" id="CHEBI:46911"/>
        <dbReference type="ChEBI" id="CHEBI:326268"/>
        <dbReference type="EC" id="4.1.1.17"/>
    </reaction>
</comment>
<feature type="modified residue" description="N6-(pyridoxal phosphate)lysine" evidence="9">
    <location>
        <position position="96"/>
    </location>
</feature>
<dbReference type="EC" id="4.1.1.17" evidence="6"/>
<dbReference type="Gene3D" id="2.40.37.10">
    <property type="entry name" value="Lyase, Ornithine Decarboxylase, Chain A, domain 1"/>
    <property type="match status" value="1"/>
</dbReference>
<keyword evidence="3 9" id="KW-0663">Pyridoxal phosphate</keyword>
<dbReference type="EMBL" id="CP033150">
    <property type="protein sequence ID" value="AYO42544.1"/>
    <property type="molecule type" value="Genomic_DNA"/>
</dbReference>
<protein>
    <recommendedName>
        <fullName evidence="6">ornithine decarboxylase</fullName>
        <ecNumber evidence="6">4.1.1.17</ecNumber>
    </recommendedName>
</protein>
<dbReference type="PROSITE" id="PS00878">
    <property type="entry name" value="ODR_DC_2_1"/>
    <property type="match status" value="1"/>
</dbReference>
<dbReference type="InterPro" id="IPR000183">
    <property type="entry name" value="Orn/DAP/Arg_de-COase"/>
</dbReference>
<dbReference type="InterPro" id="IPR009006">
    <property type="entry name" value="Ala_racemase/Decarboxylase_C"/>
</dbReference>
<evidence type="ECO:0000256" key="2">
    <source>
        <dbReference type="ARBA" id="ARBA00008872"/>
    </source>
</evidence>
<dbReference type="Pfam" id="PF02784">
    <property type="entry name" value="Orn_Arg_deC_N"/>
    <property type="match status" value="1"/>
</dbReference>
<dbReference type="GO" id="GO:0005737">
    <property type="term" value="C:cytoplasm"/>
    <property type="evidence" value="ECO:0007669"/>
    <property type="project" value="TreeGrafter"/>
</dbReference>
<dbReference type="PRINTS" id="PR01182">
    <property type="entry name" value="ORNDCRBXLASE"/>
</dbReference>
<dbReference type="VEuPathDB" id="FungiDB:DNF11_1594"/>
<dbReference type="Proteomes" id="UP000269793">
    <property type="component" value="Chromosome III"/>
</dbReference>
<evidence type="ECO:0000256" key="8">
    <source>
        <dbReference type="ARBA" id="ARBA00049127"/>
    </source>
</evidence>
<evidence type="ECO:0000256" key="3">
    <source>
        <dbReference type="ARBA" id="ARBA00022898"/>
    </source>
</evidence>